<dbReference type="EMBL" id="JAUBYV010000005">
    <property type="protein sequence ID" value="KAK2626463.1"/>
    <property type="molecule type" value="Genomic_DNA"/>
</dbReference>
<comment type="caution">
    <text evidence="2">The sequence shown here is derived from an EMBL/GenBank/DDBJ whole genome shotgun (WGS) entry which is preliminary data.</text>
</comment>
<accession>A0AAD9WDT0</accession>
<reference evidence="2" key="1">
    <citation type="submission" date="2023-06" db="EMBL/GenBank/DDBJ databases">
        <title>Draft genome of Marssonina rosae.</title>
        <authorList>
            <person name="Cheng Q."/>
        </authorList>
    </citation>
    <scope>NUCLEOTIDE SEQUENCE</scope>
    <source>
        <strain evidence="2">R4</strain>
    </source>
</reference>
<dbReference type="PANTHER" id="PTHR24148:SF64">
    <property type="entry name" value="HETEROKARYON INCOMPATIBILITY DOMAIN-CONTAINING PROTEIN"/>
    <property type="match status" value="1"/>
</dbReference>
<dbReference type="Proteomes" id="UP001285354">
    <property type="component" value="Unassembled WGS sequence"/>
</dbReference>
<name>A0AAD9WDT0_9HELO</name>
<organism evidence="2 3">
    <name type="scientific">Diplocarpon rosae</name>
    <dbReference type="NCBI Taxonomy" id="946125"/>
    <lineage>
        <taxon>Eukaryota</taxon>
        <taxon>Fungi</taxon>
        <taxon>Dikarya</taxon>
        <taxon>Ascomycota</taxon>
        <taxon>Pezizomycotina</taxon>
        <taxon>Leotiomycetes</taxon>
        <taxon>Helotiales</taxon>
        <taxon>Drepanopezizaceae</taxon>
        <taxon>Diplocarpon</taxon>
    </lineage>
</organism>
<gene>
    <name evidence="2" type="ORF">QTJ16_003638</name>
</gene>
<protein>
    <recommendedName>
        <fullName evidence="1">Heterokaryon incompatibility domain-containing protein</fullName>
    </recommendedName>
</protein>
<dbReference type="InterPro" id="IPR010730">
    <property type="entry name" value="HET"/>
</dbReference>
<dbReference type="PANTHER" id="PTHR24148">
    <property type="entry name" value="ANKYRIN REPEAT DOMAIN-CONTAINING PROTEIN 39 HOMOLOG-RELATED"/>
    <property type="match status" value="1"/>
</dbReference>
<sequence length="598" mass="67322">MENIPNDYEYKPLDPAKNEIRLLELYADGESSQIRARLFSHSLDDISIYDALSYTWGDPGTTKAIELDGDKTFHIFASLEQTLKDIRSEDKSLVIWVDAICIDQRNASERNNQVTMMKMIYEKALLVHIWIDVDVDLPAPLREKLEEIKLGTPLDAGDDPTFWDPVLHVFDQRYWSRVWIHQEVACAAELLLHCRRTTAPVLGLLTFAYQMTKSWNASDARIEWVPLYKSIGNFRGRLLLELRYLRLVQSRHLEHRIGHEFRSHLLSLLNSTRQLGCQNPRDRVYGIMHLAQDFEYGAIQVDYELSVAAVYCSVPRYFVESYERYGPSGCLSFLCLVTSESLGSVHGLPSWCPDWSSPKPASIVTDMRVSDEDPPFIPVAGQVRGKRPWFSHDGQILHAQGFCLETVSAMCLESMTDLIEGDLPVSEILAACLAMMADEDDQLPAEMDANNFCLPLLRSLIAGQEFAEAESAWAELIELSKDPVMSTISLDSSRPLLSKNVLELLSSLALAGNDRTPFRGDGGSIGLIPKEALFYDQVWILFDCPVPVVMRPLDDCYEVVGVAYIDGFMHGEACLDMPQDVSAEGSYGGYEIATVQIK</sequence>
<dbReference type="Pfam" id="PF06985">
    <property type="entry name" value="HET"/>
    <property type="match status" value="1"/>
</dbReference>
<dbReference type="AlphaFoldDB" id="A0AAD9WDT0"/>
<dbReference type="InterPro" id="IPR052895">
    <property type="entry name" value="HetReg/Transcr_Mod"/>
</dbReference>
<keyword evidence="3" id="KW-1185">Reference proteome</keyword>
<proteinExistence type="predicted"/>
<evidence type="ECO:0000259" key="1">
    <source>
        <dbReference type="Pfam" id="PF06985"/>
    </source>
</evidence>
<feature type="domain" description="Heterokaryon incompatibility" evidence="1">
    <location>
        <begin position="49"/>
        <end position="183"/>
    </location>
</feature>
<evidence type="ECO:0000313" key="3">
    <source>
        <dbReference type="Proteomes" id="UP001285354"/>
    </source>
</evidence>
<evidence type="ECO:0000313" key="2">
    <source>
        <dbReference type="EMBL" id="KAK2626463.1"/>
    </source>
</evidence>